<feature type="domain" description="CobE/GbiG C-terminal" evidence="2">
    <location>
        <begin position="35"/>
        <end position="147"/>
    </location>
</feature>
<feature type="region of interest" description="Disordered" evidence="1">
    <location>
        <begin position="1"/>
        <end position="23"/>
    </location>
</feature>
<dbReference type="InterPro" id="IPR036518">
    <property type="entry name" value="CobE/GbiG_C_sf"/>
</dbReference>
<evidence type="ECO:0000256" key="1">
    <source>
        <dbReference type="SAM" id="MobiDB-lite"/>
    </source>
</evidence>
<dbReference type="EMBL" id="VCQU01000001">
    <property type="protein sequence ID" value="NMN94203.1"/>
    <property type="molecule type" value="Genomic_DNA"/>
</dbReference>
<dbReference type="Pfam" id="PF01890">
    <property type="entry name" value="CbiG_C"/>
    <property type="match status" value="1"/>
</dbReference>
<name>A0A848K624_9NOCA</name>
<dbReference type="PANTHER" id="PTHR37477:SF1">
    <property type="entry name" value="COBALT-PRECORRIN-5A HYDROLASE"/>
    <property type="match status" value="1"/>
</dbReference>
<dbReference type="InterPro" id="IPR052553">
    <property type="entry name" value="CbiG_hydrolase"/>
</dbReference>
<keyword evidence="4" id="KW-1185">Reference proteome</keyword>
<gene>
    <name evidence="3" type="ORF">FGL95_04020</name>
</gene>
<dbReference type="Proteomes" id="UP000535543">
    <property type="component" value="Unassembled WGS sequence"/>
</dbReference>
<evidence type="ECO:0000259" key="2">
    <source>
        <dbReference type="Pfam" id="PF01890"/>
    </source>
</evidence>
<dbReference type="SUPFAM" id="SSF159664">
    <property type="entry name" value="CobE/GbiG C-terminal domain-like"/>
    <property type="match status" value="1"/>
</dbReference>
<dbReference type="AlphaFoldDB" id="A0A848K624"/>
<reference evidence="3 4" key="1">
    <citation type="submission" date="2019-05" db="EMBL/GenBank/DDBJ databases">
        <authorList>
            <person name="Lee S.D."/>
        </authorList>
    </citation>
    <scope>NUCLEOTIDE SEQUENCE [LARGE SCALE GENOMIC DNA]</scope>
    <source>
        <strain evidence="3 4">YC2-7</strain>
    </source>
</reference>
<protein>
    <submittedName>
        <fullName evidence="3">Cobalamin biosynthesis protein</fullName>
    </submittedName>
</protein>
<feature type="compositionally biased region" description="Basic and acidic residues" evidence="1">
    <location>
        <begin position="8"/>
        <end position="17"/>
    </location>
</feature>
<comment type="caution">
    <text evidence="3">The sequence shown here is derived from an EMBL/GenBank/DDBJ whole genome shotgun (WGS) entry which is preliminary data.</text>
</comment>
<evidence type="ECO:0000313" key="4">
    <source>
        <dbReference type="Proteomes" id="UP000535543"/>
    </source>
</evidence>
<organism evidence="3 4">
    <name type="scientific">Antrihabitans stalactiti</name>
    <dbReference type="NCBI Taxonomy" id="2584121"/>
    <lineage>
        <taxon>Bacteria</taxon>
        <taxon>Bacillati</taxon>
        <taxon>Actinomycetota</taxon>
        <taxon>Actinomycetes</taxon>
        <taxon>Mycobacteriales</taxon>
        <taxon>Nocardiaceae</taxon>
        <taxon>Antrihabitans</taxon>
    </lineage>
</organism>
<dbReference type="GO" id="GO:0009236">
    <property type="term" value="P:cobalamin biosynthetic process"/>
    <property type="evidence" value="ECO:0007669"/>
    <property type="project" value="InterPro"/>
</dbReference>
<dbReference type="InterPro" id="IPR002750">
    <property type="entry name" value="CobE/GbiG_C"/>
</dbReference>
<sequence>MRRTCTPIRRETRRRSADSSVLQRHSRRRQLVSDLVIGVGMRPGVDTAAILDAIRDAVDGQRIECLATIDKRSAECGLIRAAESLGVAIVSFTAAELATVEVPNPSPRVAQALDTASVAEAAAILAAGGGELVVPKCVTRDVVVAAARRVR</sequence>
<evidence type="ECO:0000313" key="3">
    <source>
        <dbReference type="EMBL" id="NMN94203.1"/>
    </source>
</evidence>
<reference evidence="3 4" key="2">
    <citation type="submission" date="2020-06" db="EMBL/GenBank/DDBJ databases">
        <title>Antribacter stalactiti gen. nov., sp. nov., a new member of the family Nacardiaceae isolated from a cave.</title>
        <authorList>
            <person name="Kim I.S."/>
        </authorList>
    </citation>
    <scope>NUCLEOTIDE SEQUENCE [LARGE SCALE GENOMIC DNA]</scope>
    <source>
        <strain evidence="3 4">YC2-7</strain>
    </source>
</reference>
<dbReference type="Gene3D" id="3.30.420.180">
    <property type="entry name" value="CobE/GbiG C-terminal domain"/>
    <property type="match status" value="1"/>
</dbReference>
<accession>A0A848K624</accession>
<proteinExistence type="predicted"/>
<dbReference type="PANTHER" id="PTHR37477">
    <property type="entry name" value="COBALT-PRECORRIN-5A HYDROLASE"/>
    <property type="match status" value="1"/>
</dbReference>